<comment type="caution">
    <text evidence="6">The sequence shown here is derived from an EMBL/GenBank/DDBJ whole genome shotgun (WGS) entry which is preliminary data.</text>
</comment>
<dbReference type="PATRIC" id="fig|1122169.6.peg.2614"/>
<dbReference type="eggNOG" id="COG0589">
    <property type="taxonomic scope" value="Bacteria"/>
</dbReference>
<reference evidence="6 7" key="1">
    <citation type="submission" date="2015-11" db="EMBL/GenBank/DDBJ databases">
        <title>Genomic analysis of 38 Legionella species identifies large and diverse effector repertoires.</title>
        <authorList>
            <person name="Burstein D."/>
            <person name="Amaro F."/>
            <person name="Zusman T."/>
            <person name="Lifshitz Z."/>
            <person name="Cohen O."/>
            <person name="Gilbert J.A."/>
            <person name="Pupko T."/>
            <person name="Shuman H.A."/>
            <person name="Segal G."/>
        </authorList>
    </citation>
    <scope>NUCLEOTIDE SEQUENCE [LARGE SCALE GENOMIC DNA]</scope>
    <source>
        <strain evidence="6 7">ATCC 49655</strain>
    </source>
</reference>
<evidence type="ECO:0000313" key="6">
    <source>
        <dbReference type="EMBL" id="KTD57794.1"/>
    </source>
</evidence>
<keyword evidence="7" id="KW-1185">Reference proteome</keyword>
<dbReference type="RefSeq" id="WP_018575804.1">
    <property type="nucleotide sequence ID" value="NZ_KB892381.1"/>
</dbReference>
<evidence type="ECO:0000256" key="3">
    <source>
        <dbReference type="ARBA" id="ARBA00022490"/>
    </source>
</evidence>
<keyword evidence="3" id="KW-0963">Cytoplasm</keyword>
<protein>
    <submittedName>
        <fullName evidence="6">Universal stress family protein</fullName>
    </submittedName>
</protein>
<comment type="similarity">
    <text evidence="2">Belongs to the universal stress protein A family.</text>
</comment>
<gene>
    <name evidence="6" type="ORF">Lsha_2269</name>
</gene>
<proteinExistence type="inferred from homology"/>
<dbReference type="SUPFAM" id="SSF52402">
    <property type="entry name" value="Adenine nucleotide alpha hydrolases-like"/>
    <property type="match status" value="2"/>
</dbReference>
<dbReference type="PANTHER" id="PTHR47892:SF1">
    <property type="entry name" value="UNIVERSAL STRESS PROTEIN E"/>
    <property type="match status" value="1"/>
</dbReference>
<comment type="subcellular location">
    <subcellularLocation>
        <location evidence="1">Cytoplasm</location>
    </subcellularLocation>
</comment>
<evidence type="ECO:0000259" key="5">
    <source>
        <dbReference type="Pfam" id="PF00582"/>
    </source>
</evidence>
<comment type="function">
    <text evidence="4">Required for resistance to DNA-damaging agents.</text>
</comment>
<dbReference type="Gene3D" id="3.40.50.12370">
    <property type="match status" value="1"/>
</dbReference>
<dbReference type="GO" id="GO:0005737">
    <property type="term" value="C:cytoplasm"/>
    <property type="evidence" value="ECO:0007669"/>
    <property type="project" value="UniProtKB-SubCell"/>
</dbReference>
<organism evidence="6 7">
    <name type="scientific">Legionella shakespearei DSM 23087</name>
    <dbReference type="NCBI Taxonomy" id="1122169"/>
    <lineage>
        <taxon>Bacteria</taxon>
        <taxon>Pseudomonadati</taxon>
        <taxon>Pseudomonadota</taxon>
        <taxon>Gammaproteobacteria</taxon>
        <taxon>Legionellales</taxon>
        <taxon>Legionellaceae</taxon>
        <taxon>Legionella</taxon>
    </lineage>
</organism>
<dbReference type="STRING" id="1122169.Lsha_2269"/>
<accession>A0A0W0YLP5</accession>
<dbReference type="PANTHER" id="PTHR47892">
    <property type="entry name" value="UNIVERSAL STRESS PROTEIN E"/>
    <property type="match status" value="1"/>
</dbReference>
<dbReference type="Pfam" id="PF00582">
    <property type="entry name" value="Usp"/>
    <property type="match status" value="1"/>
</dbReference>
<dbReference type="OrthoDB" id="239260at2"/>
<evidence type="ECO:0000256" key="4">
    <source>
        <dbReference type="ARBA" id="ARBA00037131"/>
    </source>
</evidence>
<evidence type="ECO:0000256" key="1">
    <source>
        <dbReference type="ARBA" id="ARBA00004496"/>
    </source>
</evidence>
<dbReference type="AlphaFoldDB" id="A0A0W0YLP5"/>
<feature type="domain" description="UspA" evidence="5">
    <location>
        <begin position="142"/>
        <end position="292"/>
    </location>
</feature>
<name>A0A0W0YLP5_9GAMM</name>
<dbReference type="EMBL" id="LNYW01000064">
    <property type="protein sequence ID" value="KTD57794.1"/>
    <property type="molecule type" value="Genomic_DNA"/>
</dbReference>
<evidence type="ECO:0000313" key="7">
    <source>
        <dbReference type="Proteomes" id="UP000054600"/>
    </source>
</evidence>
<dbReference type="InterPro" id="IPR006016">
    <property type="entry name" value="UspA"/>
</dbReference>
<dbReference type="Proteomes" id="UP000054600">
    <property type="component" value="Unassembled WGS sequence"/>
</dbReference>
<sequence length="304" mass="34103">MKECQSILFVSHGTHDETEALHSAIELAKNYKAKLDVLIIYPLFPSSHDDYKKSYELFLVDNINKAIAAAKTRMAIKVDIDAGDTPDILIIQRVIRHSYDVLIKAVEPHDSKGFKALDMALLRKCPCPVFLHRPFKHTKKLHIAVAIDVKDDEPAGHDFALELLNLSYSLTQHCKGTLSIISCWDFVLEHYLRNSILMDITPGDLDKMVMDESNLSYNKLEKLIQESVIDEDKPNILHIKGKPTEIIPALLTEKNIDILIMGTVARTGISGFIIGNTAENILQNLDCSLWALKPSGFVSPVKAY</sequence>
<evidence type="ECO:0000256" key="2">
    <source>
        <dbReference type="ARBA" id="ARBA00008791"/>
    </source>
</evidence>